<sequence>MIADAVCIDHVHLSVTIPPKISVSDFIGYLKG</sequence>
<dbReference type="AlphaFoldDB" id="A0A7G5N3E4"/>
<evidence type="ECO:0000313" key="3">
    <source>
        <dbReference type="Proteomes" id="UP000515789"/>
    </source>
</evidence>
<dbReference type="GO" id="GO:0006313">
    <property type="term" value="P:DNA transposition"/>
    <property type="evidence" value="ECO:0007669"/>
    <property type="project" value="InterPro"/>
</dbReference>
<proteinExistence type="predicted"/>
<dbReference type="Proteomes" id="UP000515789">
    <property type="component" value="Chromosome"/>
</dbReference>
<dbReference type="SUPFAM" id="SSF143422">
    <property type="entry name" value="Transposase IS200-like"/>
    <property type="match status" value="1"/>
</dbReference>
<dbReference type="InterPro" id="IPR002686">
    <property type="entry name" value="Transposase_17"/>
</dbReference>
<dbReference type="InterPro" id="IPR036515">
    <property type="entry name" value="Transposase_17_sf"/>
</dbReference>
<evidence type="ECO:0000313" key="2">
    <source>
        <dbReference type="EMBL" id="QMW81387.1"/>
    </source>
</evidence>
<reference evidence="2 3" key="1">
    <citation type="submission" date="2019-04" db="EMBL/GenBank/DDBJ databases">
        <authorList>
            <person name="Schori C."/>
            <person name="Ahrens C."/>
        </authorList>
    </citation>
    <scope>NUCLEOTIDE SEQUENCE [LARGE SCALE GENOMIC DNA]</scope>
    <source>
        <strain evidence="2 3">DSM 2950</strain>
    </source>
</reference>
<dbReference type="GO" id="GO:0003677">
    <property type="term" value="F:DNA binding"/>
    <property type="evidence" value="ECO:0007669"/>
    <property type="project" value="InterPro"/>
</dbReference>
<gene>
    <name evidence="2" type="ORF">E5259_11690</name>
</gene>
<accession>A0A7G5N3E4</accession>
<dbReference type="Pfam" id="PF01797">
    <property type="entry name" value="Y1_Tnp"/>
    <property type="match status" value="1"/>
</dbReference>
<dbReference type="GO" id="GO:0004803">
    <property type="term" value="F:transposase activity"/>
    <property type="evidence" value="ECO:0007669"/>
    <property type="project" value="InterPro"/>
</dbReference>
<protein>
    <recommendedName>
        <fullName evidence="1">Transposase IS200-like domain-containing protein</fullName>
    </recommendedName>
</protein>
<dbReference type="EMBL" id="CP039126">
    <property type="protein sequence ID" value="QMW81387.1"/>
    <property type="molecule type" value="Genomic_DNA"/>
</dbReference>
<feature type="domain" description="Transposase IS200-like" evidence="1">
    <location>
        <begin position="6"/>
        <end position="32"/>
    </location>
</feature>
<dbReference type="Gene3D" id="3.30.70.1290">
    <property type="entry name" value="Transposase IS200-like"/>
    <property type="match status" value="1"/>
</dbReference>
<organism evidence="2 3">
    <name type="scientific">Blautia producta</name>
    <dbReference type="NCBI Taxonomy" id="33035"/>
    <lineage>
        <taxon>Bacteria</taxon>
        <taxon>Bacillati</taxon>
        <taxon>Bacillota</taxon>
        <taxon>Clostridia</taxon>
        <taxon>Lachnospirales</taxon>
        <taxon>Lachnospiraceae</taxon>
        <taxon>Blautia</taxon>
    </lineage>
</organism>
<evidence type="ECO:0000259" key="1">
    <source>
        <dbReference type="Pfam" id="PF01797"/>
    </source>
</evidence>
<name>A0A7G5N3E4_9FIRM</name>